<feature type="non-terminal residue" evidence="1">
    <location>
        <position position="229"/>
    </location>
</feature>
<reference evidence="1" key="1">
    <citation type="journal article" date="2023" name="Mol. Phylogenet. Evol.">
        <title>Genome-scale phylogeny and comparative genomics of the fungal order Sordariales.</title>
        <authorList>
            <person name="Hensen N."/>
            <person name="Bonometti L."/>
            <person name="Westerberg I."/>
            <person name="Brannstrom I.O."/>
            <person name="Guillou S."/>
            <person name="Cros-Aarteil S."/>
            <person name="Calhoun S."/>
            <person name="Haridas S."/>
            <person name="Kuo A."/>
            <person name="Mondo S."/>
            <person name="Pangilinan J."/>
            <person name="Riley R."/>
            <person name="LaButti K."/>
            <person name="Andreopoulos B."/>
            <person name="Lipzen A."/>
            <person name="Chen C."/>
            <person name="Yan M."/>
            <person name="Daum C."/>
            <person name="Ng V."/>
            <person name="Clum A."/>
            <person name="Steindorff A."/>
            <person name="Ohm R.A."/>
            <person name="Martin F."/>
            <person name="Silar P."/>
            <person name="Natvig D.O."/>
            <person name="Lalanne C."/>
            <person name="Gautier V."/>
            <person name="Ament-Velasquez S.L."/>
            <person name="Kruys A."/>
            <person name="Hutchinson M.I."/>
            <person name="Powell A.J."/>
            <person name="Barry K."/>
            <person name="Miller A.N."/>
            <person name="Grigoriev I.V."/>
            <person name="Debuchy R."/>
            <person name="Gladieux P."/>
            <person name="Hiltunen Thoren M."/>
            <person name="Johannesson H."/>
        </authorList>
    </citation>
    <scope>NUCLEOTIDE SEQUENCE</scope>
    <source>
        <strain evidence="1">CBS 123565</strain>
    </source>
</reference>
<organism evidence="1 2">
    <name type="scientific">Trichocladium antarcticum</name>
    <dbReference type="NCBI Taxonomy" id="1450529"/>
    <lineage>
        <taxon>Eukaryota</taxon>
        <taxon>Fungi</taxon>
        <taxon>Dikarya</taxon>
        <taxon>Ascomycota</taxon>
        <taxon>Pezizomycotina</taxon>
        <taxon>Sordariomycetes</taxon>
        <taxon>Sordariomycetidae</taxon>
        <taxon>Sordariales</taxon>
        <taxon>Chaetomiaceae</taxon>
        <taxon>Trichocladium</taxon>
    </lineage>
</organism>
<evidence type="ECO:0000313" key="2">
    <source>
        <dbReference type="Proteomes" id="UP001304895"/>
    </source>
</evidence>
<dbReference type="Proteomes" id="UP001304895">
    <property type="component" value="Unassembled WGS sequence"/>
</dbReference>
<keyword evidence="2" id="KW-1185">Reference proteome</keyword>
<protein>
    <submittedName>
        <fullName evidence="1">Uncharacterized protein</fullName>
    </submittedName>
</protein>
<proteinExistence type="predicted"/>
<accession>A0AAN6UKY1</accession>
<gene>
    <name evidence="1" type="ORF">BT67DRAFT_421340</name>
</gene>
<dbReference type="AlphaFoldDB" id="A0AAN6UKY1"/>
<dbReference type="EMBL" id="MU853408">
    <property type="protein sequence ID" value="KAK4134654.1"/>
    <property type="molecule type" value="Genomic_DNA"/>
</dbReference>
<reference evidence="1" key="2">
    <citation type="submission" date="2023-05" db="EMBL/GenBank/DDBJ databases">
        <authorList>
            <consortium name="Lawrence Berkeley National Laboratory"/>
            <person name="Steindorff A."/>
            <person name="Hensen N."/>
            <person name="Bonometti L."/>
            <person name="Westerberg I."/>
            <person name="Brannstrom I.O."/>
            <person name="Guillou S."/>
            <person name="Cros-Aarteil S."/>
            <person name="Calhoun S."/>
            <person name="Haridas S."/>
            <person name="Kuo A."/>
            <person name="Mondo S."/>
            <person name="Pangilinan J."/>
            <person name="Riley R."/>
            <person name="Labutti K."/>
            <person name="Andreopoulos B."/>
            <person name="Lipzen A."/>
            <person name="Chen C."/>
            <person name="Yanf M."/>
            <person name="Daum C."/>
            <person name="Ng V."/>
            <person name="Clum A."/>
            <person name="Ohm R."/>
            <person name="Martin F."/>
            <person name="Silar P."/>
            <person name="Natvig D."/>
            <person name="Lalanne C."/>
            <person name="Gautier V."/>
            <person name="Ament-Velasquez S.L."/>
            <person name="Kruys A."/>
            <person name="Hutchinson M.I."/>
            <person name="Powell A.J."/>
            <person name="Barry K."/>
            <person name="Miller A.N."/>
            <person name="Grigoriev I.V."/>
            <person name="Debuchy R."/>
            <person name="Gladieux P."/>
            <person name="Thoren M.H."/>
            <person name="Johannesson H."/>
        </authorList>
    </citation>
    <scope>NUCLEOTIDE SEQUENCE</scope>
    <source>
        <strain evidence="1">CBS 123565</strain>
    </source>
</reference>
<comment type="caution">
    <text evidence="1">The sequence shown here is derived from an EMBL/GenBank/DDBJ whole genome shotgun (WGS) entry which is preliminary data.</text>
</comment>
<evidence type="ECO:0000313" key="1">
    <source>
        <dbReference type="EMBL" id="KAK4134654.1"/>
    </source>
</evidence>
<name>A0AAN6UKY1_9PEZI</name>
<sequence length="229" mass="24915">MSSYNPALNLTNDAINVYDARDVPSATPQHLTDLYNALHAKINHFTVEFLQTNKVEPHVVFKVNFSSPIGPAGVIKSATISIEMSGGAACGTRGPGACRIELCEFPGRTARARAGFQFGLVRRATLANMIQLINGVCPELPRTMRTDMKDFDFVGINNSITGCRDWIAQAFVRLHAVGLVDWAIQGILGPDGQGLQRESLQPSSRLPVTLIDWRGAGFHDVIGKVFEPP</sequence>